<accession>A0ABU9MZA6</accession>
<keyword evidence="3" id="KW-1185">Reference proteome</keyword>
<evidence type="ECO:0000313" key="2">
    <source>
        <dbReference type="EMBL" id="MEM0516570.1"/>
    </source>
</evidence>
<reference evidence="2 3" key="1">
    <citation type="submission" date="2024-03" db="EMBL/GenBank/DDBJ databases">
        <title>Pseudoalteromonas qingdaonensis sp. nov., isolated from the intestines of marine benthic organisms.</title>
        <authorList>
            <person name="Lin X."/>
            <person name="Fang S."/>
            <person name="Hu X."/>
        </authorList>
    </citation>
    <scope>NUCLEOTIDE SEQUENCE [LARGE SCALE GENOMIC DNA]</scope>
    <source>
        <strain evidence="2 3">YIC-827</strain>
    </source>
</reference>
<dbReference type="RefSeq" id="WP_342680049.1">
    <property type="nucleotide sequence ID" value="NZ_JBCGCU010000021.1"/>
</dbReference>
<gene>
    <name evidence="2" type="ORF">WCN91_14285</name>
</gene>
<feature type="domain" description="Co-chaperone DjlA N-terminal" evidence="1">
    <location>
        <begin position="26"/>
        <end position="141"/>
    </location>
</feature>
<dbReference type="Pfam" id="PF05099">
    <property type="entry name" value="TerB"/>
    <property type="match status" value="1"/>
</dbReference>
<dbReference type="InterPro" id="IPR029024">
    <property type="entry name" value="TerB-like"/>
</dbReference>
<dbReference type="CDD" id="cd07313">
    <property type="entry name" value="terB_like_2"/>
    <property type="match status" value="1"/>
</dbReference>
<evidence type="ECO:0000313" key="3">
    <source>
        <dbReference type="Proteomes" id="UP001447008"/>
    </source>
</evidence>
<sequence length="152" mass="17381">MLEHIKQFFTSLAATPEQPRLPDFKISVAALLVEVMRADSELQAQEQASLRTLLQKYFALEMEQVDTLIKAATLDLDEAIDYFRFSKQINDNTSAEQRVEIVQLLWQLAYADGELDKHEEHVVRRVADLLYVTHNDFIKAKLAAQSASQSEN</sequence>
<evidence type="ECO:0000259" key="1">
    <source>
        <dbReference type="Pfam" id="PF05099"/>
    </source>
</evidence>
<proteinExistence type="predicted"/>
<protein>
    <submittedName>
        <fullName evidence="2">TerB family tellurite resistance protein</fullName>
    </submittedName>
</protein>
<dbReference type="SUPFAM" id="SSF158682">
    <property type="entry name" value="TerB-like"/>
    <property type="match status" value="1"/>
</dbReference>
<dbReference type="EMBL" id="JBCGCU010000021">
    <property type="protein sequence ID" value="MEM0516570.1"/>
    <property type="molecule type" value="Genomic_DNA"/>
</dbReference>
<name>A0ABU9MZA6_9GAMM</name>
<comment type="caution">
    <text evidence="2">The sequence shown here is derived from an EMBL/GenBank/DDBJ whole genome shotgun (WGS) entry which is preliminary data.</text>
</comment>
<dbReference type="Proteomes" id="UP001447008">
    <property type="component" value="Unassembled WGS sequence"/>
</dbReference>
<organism evidence="2 3">
    <name type="scientific">Pseudoalteromonas qingdaonensis</name>
    <dbReference type="NCBI Taxonomy" id="3131913"/>
    <lineage>
        <taxon>Bacteria</taxon>
        <taxon>Pseudomonadati</taxon>
        <taxon>Pseudomonadota</taxon>
        <taxon>Gammaproteobacteria</taxon>
        <taxon>Alteromonadales</taxon>
        <taxon>Pseudoalteromonadaceae</taxon>
        <taxon>Pseudoalteromonas</taxon>
    </lineage>
</organism>
<dbReference type="Gene3D" id="1.10.3680.10">
    <property type="entry name" value="TerB-like"/>
    <property type="match status" value="1"/>
</dbReference>
<dbReference type="InterPro" id="IPR007791">
    <property type="entry name" value="DjlA_N"/>
</dbReference>